<feature type="domain" description="Glycoside hydrolase family 3 N-terminal" evidence="8">
    <location>
        <begin position="74"/>
        <end position="367"/>
    </location>
</feature>
<dbReference type="SUPFAM" id="SSF52279">
    <property type="entry name" value="Beta-D-glucan exohydrolase, C-terminal domain"/>
    <property type="match status" value="1"/>
</dbReference>
<comment type="similarity">
    <text evidence="2">Belongs to the glycosyl hydrolase 3 family.</text>
</comment>
<dbReference type="InterPro" id="IPR002772">
    <property type="entry name" value="Glyco_hydro_3_C"/>
</dbReference>
<gene>
    <name evidence="10" type="ORF">ACFSKW_36595</name>
</gene>
<evidence type="ECO:0000313" key="10">
    <source>
        <dbReference type="EMBL" id="MFD1937003.1"/>
    </source>
</evidence>
<keyword evidence="5 10" id="KW-0378">Hydrolase</keyword>
<evidence type="ECO:0000256" key="7">
    <source>
        <dbReference type="SAM" id="MobiDB-lite"/>
    </source>
</evidence>
<dbReference type="PANTHER" id="PTHR30620">
    <property type="entry name" value="PERIPLASMIC BETA-GLUCOSIDASE-RELATED"/>
    <property type="match status" value="1"/>
</dbReference>
<keyword evidence="4" id="KW-0732">Signal</keyword>
<dbReference type="PRINTS" id="PR00133">
    <property type="entry name" value="GLHYDRLASE3"/>
</dbReference>
<comment type="caution">
    <text evidence="10">The sequence shown here is derived from an EMBL/GenBank/DDBJ whole genome shotgun (WGS) entry which is preliminary data.</text>
</comment>
<dbReference type="Gene3D" id="3.20.20.300">
    <property type="entry name" value="Glycoside hydrolase, family 3, N-terminal domain"/>
    <property type="match status" value="1"/>
</dbReference>
<dbReference type="Gene3D" id="3.40.50.1700">
    <property type="entry name" value="Glycoside hydrolase family 3 C-terminal domain"/>
    <property type="match status" value="1"/>
</dbReference>
<evidence type="ECO:0000256" key="6">
    <source>
        <dbReference type="ARBA" id="ARBA00023295"/>
    </source>
</evidence>
<evidence type="ECO:0000256" key="5">
    <source>
        <dbReference type="ARBA" id="ARBA00022801"/>
    </source>
</evidence>
<dbReference type="SUPFAM" id="SSF51445">
    <property type="entry name" value="(Trans)glycosidases"/>
    <property type="match status" value="1"/>
</dbReference>
<dbReference type="InterPro" id="IPR017853">
    <property type="entry name" value="GH"/>
</dbReference>
<dbReference type="Proteomes" id="UP001597368">
    <property type="component" value="Unassembled WGS sequence"/>
</dbReference>
<feature type="region of interest" description="Disordered" evidence="7">
    <location>
        <begin position="550"/>
        <end position="570"/>
    </location>
</feature>
<dbReference type="Pfam" id="PF00933">
    <property type="entry name" value="Glyco_hydro_3"/>
    <property type="match status" value="1"/>
</dbReference>
<dbReference type="InterPro" id="IPR051915">
    <property type="entry name" value="Cellulose_Degrad_GH3"/>
</dbReference>
<dbReference type="EMBL" id="JBHUFV010000054">
    <property type="protein sequence ID" value="MFD1937003.1"/>
    <property type="molecule type" value="Genomic_DNA"/>
</dbReference>
<accession>A0ABW4T6C8</accession>
<dbReference type="GO" id="GO:0016798">
    <property type="term" value="F:hydrolase activity, acting on glycosyl bonds"/>
    <property type="evidence" value="ECO:0007669"/>
    <property type="project" value="UniProtKB-KW"/>
</dbReference>
<comment type="catalytic activity">
    <reaction evidence="1">
        <text>Hydrolysis of terminal, non-reducing beta-D-glucosyl residues with release of beta-D-glucose.</text>
        <dbReference type="EC" id="3.2.1.21"/>
    </reaction>
</comment>
<feature type="domain" description="Glycoside hydrolase family 3 C-terminal" evidence="9">
    <location>
        <begin position="474"/>
        <end position="570"/>
    </location>
</feature>
<sequence>MRYRDPDLSVEERVADLLPRMTLEEKAGLMFHTLAVIGDYPDGAHFPSLEEMVGERHMNHFNLYGTHAAGDIARWHNLLQERARATRLGIPVTLSTDPRHAFTQSAAASMRAGAFSQWPEPLGLAAIGDAALVRRHADIVRREYCAVGIRVALHPQIDLATEPRWSRISGTFGEDAALTSTLVTAYLEGLRGGPRLGPRSVAAMVKHFPGGGPQKDGLDPHYADGREQVYPGGRFDHHLEPFRVALAAGATQVMPYYGMPVGTDYEEVGFGFNRGVVTGLLRERLGFDGIVCTDWTLVTDRVVFGEAVPARAWGVEHLSPAERALKIIEAGADQLGGEHCTELVVELVRSGRVGEDRIDASVRRLLREKFTLGLFDHPYVDPDAAEEIVGNAVYRAEGAAAQRAAATLLKGPLPTGGASKVYAEGLAADLASWGVEAAGSPGAADLAVLRLDAPYERRSGWYESLFRGGRLDFPAERLAEILALLDAVPTVVVIGLDRPAVIPEIAERAAALVAVYGAGDDAVLDVVFGRATPRGRLPFQLPRSMAEVEAGRPDVPQESADPLFPFGAGL</sequence>
<dbReference type="InterPro" id="IPR001764">
    <property type="entry name" value="Glyco_hydro_3_N"/>
</dbReference>
<dbReference type="Pfam" id="PF01915">
    <property type="entry name" value="Glyco_hydro_3_C"/>
    <property type="match status" value="1"/>
</dbReference>
<evidence type="ECO:0000259" key="8">
    <source>
        <dbReference type="Pfam" id="PF00933"/>
    </source>
</evidence>
<evidence type="ECO:0000259" key="9">
    <source>
        <dbReference type="Pfam" id="PF01915"/>
    </source>
</evidence>
<proteinExistence type="inferred from homology"/>
<evidence type="ECO:0000256" key="4">
    <source>
        <dbReference type="ARBA" id="ARBA00022729"/>
    </source>
</evidence>
<evidence type="ECO:0000256" key="2">
    <source>
        <dbReference type="ARBA" id="ARBA00005336"/>
    </source>
</evidence>
<evidence type="ECO:0000313" key="11">
    <source>
        <dbReference type="Proteomes" id="UP001597368"/>
    </source>
</evidence>
<reference evidence="11" key="1">
    <citation type="journal article" date="2019" name="Int. J. Syst. Evol. Microbiol.">
        <title>The Global Catalogue of Microorganisms (GCM) 10K type strain sequencing project: providing services to taxonomists for standard genome sequencing and annotation.</title>
        <authorList>
            <consortium name="The Broad Institute Genomics Platform"/>
            <consortium name="The Broad Institute Genome Sequencing Center for Infectious Disease"/>
            <person name="Wu L."/>
            <person name="Ma J."/>
        </authorList>
    </citation>
    <scope>NUCLEOTIDE SEQUENCE [LARGE SCALE GENOMIC DNA]</scope>
    <source>
        <strain evidence="11">ICMP 6774ER</strain>
    </source>
</reference>
<dbReference type="RefSeq" id="WP_379577793.1">
    <property type="nucleotide sequence ID" value="NZ_JBHUFV010000054.1"/>
</dbReference>
<protein>
    <recommendedName>
        <fullName evidence="3">beta-glucosidase</fullName>
        <ecNumber evidence="3">3.2.1.21</ecNumber>
    </recommendedName>
</protein>
<keyword evidence="6 10" id="KW-0326">Glycosidase</keyword>
<dbReference type="InterPro" id="IPR036881">
    <property type="entry name" value="Glyco_hydro_3_C_sf"/>
</dbReference>
<keyword evidence="11" id="KW-1185">Reference proteome</keyword>
<dbReference type="EC" id="3.2.1.21" evidence="3"/>
<evidence type="ECO:0000256" key="1">
    <source>
        <dbReference type="ARBA" id="ARBA00000448"/>
    </source>
</evidence>
<organism evidence="10 11">
    <name type="scientific">Nonomuraea mangrovi</name>
    <dbReference type="NCBI Taxonomy" id="2316207"/>
    <lineage>
        <taxon>Bacteria</taxon>
        <taxon>Bacillati</taxon>
        <taxon>Actinomycetota</taxon>
        <taxon>Actinomycetes</taxon>
        <taxon>Streptosporangiales</taxon>
        <taxon>Streptosporangiaceae</taxon>
        <taxon>Nonomuraea</taxon>
    </lineage>
</organism>
<evidence type="ECO:0000256" key="3">
    <source>
        <dbReference type="ARBA" id="ARBA00012744"/>
    </source>
</evidence>
<name>A0ABW4T6C8_9ACTN</name>
<dbReference type="PANTHER" id="PTHR30620:SF16">
    <property type="entry name" value="LYSOSOMAL BETA GLUCOSIDASE"/>
    <property type="match status" value="1"/>
</dbReference>
<dbReference type="InterPro" id="IPR036962">
    <property type="entry name" value="Glyco_hydro_3_N_sf"/>
</dbReference>